<reference evidence="4" key="1">
    <citation type="journal article" date="2020" name="Stud. Mycol.">
        <title>101 Dothideomycetes genomes: a test case for predicting lifestyles and emergence of pathogens.</title>
        <authorList>
            <person name="Haridas S."/>
            <person name="Albert R."/>
            <person name="Binder M."/>
            <person name="Bloem J."/>
            <person name="Labutti K."/>
            <person name="Salamov A."/>
            <person name="Andreopoulos B."/>
            <person name="Baker S."/>
            <person name="Barry K."/>
            <person name="Bills G."/>
            <person name="Bluhm B."/>
            <person name="Cannon C."/>
            <person name="Castanera R."/>
            <person name="Culley D."/>
            <person name="Daum C."/>
            <person name="Ezra D."/>
            <person name="Gonzalez J."/>
            <person name="Henrissat B."/>
            <person name="Kuo A."/>
            <person name="Liang C."/>
            <person name="Lipzen A."/>
            <person name="Lutzoni F."/>
            <person name="Magnuson J."/>
            <person name="Mondo S."/>
            <person name="Nolan M."/>
            <person name="Ohm R."/>
            <person name="Pangilinan J."/>
            <person name="Park H.-J."/>
            <person name="Ramirez L."/>
            <person name="Alfaro M."/>
            <person name="Sun H."/>
            <person name="Tritt A."/>
            <person name="Yoshinaga Y."/>
            <person name="Zwiers L.-H."/>
            <person name="Turgeon B."/>
            <person name="Goodwin S."/>
            <person name="Spatafora J."/>
            <person name="Crous P."/>
            <person name="Grigoriev I."/>
        </authorList>
    </citation>
    <scope>NUCLEOTIDE SEQUENCE</scope>
    <source>
        <strain evidence="4">CBS 279.74</strain>
    </source>
</reference>
<dbReference type="OrthoDB" id="8062037at2759"/>
<sequence length="214" mass="23175">MISPAPSLTDFLLTHCTYVSYPSPLPSSPSSTTPSLSTHTSEICAICLCTLSTIPHRIIQVNIAPCHHIFDADCLSRYLLAGFNRCPLCRRNWYEVPSDVVNEGISQRDRITELEDMLTTIVGFVRSELLPARGGVGNGLVLYVAREEGDGGEGEDEDDTWSNVAELGDRPGVVLRRGEDARFFNWAFDDETGMGSDGGGGGPSPSLDNPESPL</sequence>
<feature type="domain" description="RING-type" evidence="3">
    <location>
        <begin position="44"/>
        <end position="90"/>
    </location>
</feature>
<evidence type="ECO:0000256" key="2">
    <source>
        <dbReference type="SAM" id="MobiDB-lite"/>
    </source>
</evidence>
<dbReference type="Gene3D" id="3.30.40.10">
    <property type="entry name" value="Zinc/RING finger domain, C3HC4 (zinc finger)"/>
    <property type="match status" value="1"/>
</dbReference>
<dbReference type="SUPFAM" id="SSF57850">
    <property type="entry name" value="RING/U-box"/>
    <property type="match status" value="1"/>
</dbReference>
<dbReference type="Pfam" id="PF13639">
    <property type="entry name" value="zf-RING_2"/>
    <property type="match status" value="1"/>
</dbReference>
<dbReference type="GO" id="GO:0008270">
    <property type="term" value="F:zinc ion binding"/>
    <property type="evidence" value="ECO:0007669"/>
    <property type="project" value="UniProtKB-KW"/>
</dbReference>
<evidence type="ECO:0000313" key="4">
    <source>
        <dbReference type="EMBL" id="KAF2702752.1"/>
    </source>
</evidence>
<organism evidence="4 5">
    <name type="scientific">Pleomassaria siparia CBS 279.74</name>
    <dbReference type="NCBI Taxonomy" id="1314801"/>
    <lineage>
        <taxon>Eukaryota</taxon>
        <taxon>Fungi</taxon>
        <taxon>Dikarya</taxon>
        <taxon>Ascomycota</taxon>
        <taxon>Pezizomycotina</taxon>
        <taxon>Dothideomycetes</taxon>
        <taxon>Pleosporomycetidae</taxon>
        <taxon>Pleosporales</taxon>
        <taxon>Pleomassariaceae</taxon>
        <taxon>Pleomassaria</taxon>
    </lineage>
</organism>
<proteinExistence type="predicted"/>
<dbReference type="AlphaFoldDB" id="A0A6G1JR43"/>
<evidence type="ECO:0000259" key="3">
    <source>
        <dbReference type="PROSITE" id="PS50089"/>
    </source>
</evidence>
<keyword evidence="1" id="KW-0479">Metal-binding</keyword>
<gene>
    <name evidence="4" type="ORF">K504DRAFT_508712</name>
</gene>
<dbReference type="Proteomes" id="UP000799428">
    <property type="component" value="Unassembled WGS sequence"/>
</dbReference>
<dbReference type="EMBL" id="MU005793">
    <property type="protein sequence ID" value="KAF2702752.1"/>
    <property type="molecule type" value="Genomic_DNA"/>
</dbReference>
<accession>A0A6G1JR43</accession>
<feature type="region of interest" description="Disordered" evidence="2">
    <location>
        <begin position="188"/>
        <end position="214"/>
    </location>
</feature>
<dbReference type="PROSITE" id="PS50089">
    <property type="entry name" value="ZF_RING_2"/>
    <property type="match status" value="1"/>
</dbReference>
<dbReference type="InterPro" id="IPR013083">
    <property type="entry name" value="Znf_RING/FYVE/PHD"/>
</dbReference>
<evidence type="ECO:0000313" key="5">
    <source>
        <dbReference type="Proteomes" id="UP000799428"/>
    </source>
</evidence>
<evidence type="ECO:0000256" key="1">
    <source>
        <dbReference type="PROSITE-ProRule" id="PRU00175"/>
    </source>
</evidence>
<dbReference type="SMART" id="SM00184">
    <property type="entry name" value="RING"/>
    <property type="match status" value="1"/>
</dbReference>
<keyword evidence="1" id="KW-0863">Zinc-finger</keyword>
<dbReference type="InterPro" id="IPR001841">
    <property type="entry name" value="Znf_RING"/>
</dbReference>
<name>A0A6G1JR43_9PLEO</name>
<keyword evidence="1" id="KW-0862">Zinc</keyword>
<protein>
    <recommendedName>
        <fullName evidence="3">RING-type domain-containing protein</fullName>
    </recommendedName>
</protein>
<dbReference type="CDD" id="cd16448">
    <property type="entry name" value="RING-H2"/>
    <property type="match status" value="1"/>
</dbReference>
<keyword evidence="5" id="KW-1185">Reference proteome</keyword>